<dbReference type="InterPro" id="IPR025287">
    <property type="entry name" value="WAK_GUB"/>
</dbReference>
<organism evidence="5 6">
    <name type="scientific">Acacia crassicarpa</name>
    <name type="common">northern wattle</name>
    <dbReference type="NCBI Taxonomy" id="499986"/>
    <lineage>
        <taxon>Eukaryota</taxon>
        <taxon>Viridiplantae</taxon>
        <taxon>Streptophyta</taxon>
        <taxon>Embryophyta</taxon>
        <taxon>Tracheophyta</taxon>
        <taxon>Spermatophyta</taxon>
        <taxon>Magnoliopsida</taxon>
        <taxon>eudicotyledons</taxon>
        <taxon>Gunneridae</taxon>
        <taxon>Pentapetalae</taxon>
        <taxon>rosids</taxon>
        <taxon>fabids</taxon>
        <taxon>Fabales</taxon>
        <taxon>Fabaceae</taxon>
        <taxon>Caesalpinioideae</taxon>
        <taxon>mimosoid clade</taxon>
        <taxon>Acacieae</taxon>
        <taxon>Acacia</taxon>
    </lineage>
</organism>
<feature type="domain" description="Wall-associated receptor kinase galacturonan-binding" evidence="4">
    <location>
        <begin position="24"/>
        <end position="78"/>
    </location>
</feature>
<accession>A0AAE1JMA0</accession>
<dbReference type="PANTHER" id="PTHR33355:SF14">
    <property type="entry name" value="WALL-ASSOCIATED RECEPTOR KINASE GALACTURONAN-BINDING DOMAIN-CONTAINING PROTEIN"/>
    <property type="match status" value="1"/>
</dbReference>
<evidence type="ECO:0000313" key="5">
    <source>
        <dbReference type="EMBL" id="KAK4273417.1"/>
    </source>
</evidence>
<feature type="signal peptide" evidence="3">
    <location>
        <begin position="1"/>
        <end position="19"/>
    </location>
</feature>
<dbReference type="EMBL" id="JAWXYG010000005">
    <property type="protein sequence ID" value="KAK4273417.1"/>
    <property type="molecule type" value="Genomic_DNA"/>
</dbReference>
<evidence type="ECO:0000313" key="6">
    <source>
        <dbReference type="Proteomes" id="UP001293593"/>
    </source>
</evidence>
<evidence type="ECO:0000256" key="1">
    <source>
        <dbReference type="ARBA" id="ARBA00004167"/>
    </source>
</evidence>
<evidence type="ECO:0000256" key="2">
    <source>
        <dbReference type="ARBA" id="ARBA00022729"/>
    </source>
</evidence>
<keyword evidence="6" id="KW-1185">Reference proteome</keyword>
<dbReference type="PANTHER" id="PTHR33355">
    <property type="entry name" value="WALL-ASSOCIATED RECEPTOR KINASE CARBOXY-TERMINAL PROTEIN-RELATED"/>
    <property type="match status" value="1"/>
</dbReference>
<dbReference type="Proteomes" id="UP001293593">
    <property type="component" value="Unassembled WGS sequence"/>
</dbReference>
<dbReference type="GO" id="GO:0016020">
    <property type="term" value="C:membrane"/>
    <property type="evidence" value="ECO:0007669"/>
    <property type="project" value="UniProtKB-SubCell"/>
</dbReference>
<comment type="subcellular location">
    <subcellularLocation>
        <location evidence="1">Membrane</location>
        <topology evidence="1">Single-pass membrane protein</topology>
    </subcellularLocation>
</comment>
<dbReference type="GO" id="GO:0030247">
    <property type="term" value="F:polysaccharide binding"/>
    <property type="evidence" value="ECO:0007669"/>
    <property type="project" value="InterPro"/>
</dbReference>
<evidence type="ECO:0000259" key="4">
    <source>
        <dbReference type="Pfam" id="PF13947"/>
    </source>
</evidence>
<protein>
    <recommendedName>
        <fullName evidence="4">Wall-associated receptor kinase galacturonan-binding domain-containing protein</fullName>
    </recommendedName>
</protein>
<dbReference type="Pfam" id="PF13947">
    <property type="entry name" value="GUB_WAK_bind"/>
    <property type="match status" value="1"/>
</dbReference>
<reference evidence="5" key="1">
    <citation type="submission" date="2023-10" db="EMBL/GenBank/DDBJ databases">
        <title>Chromosome-level genome of the transformable northern wattle, Acacia crassicarpa.</title>
        <authorList>
            <person name="Massaro I."/>
            <person name="Sinha N.R."/>
            <person name="Poethig S."/>
            <person name="Leichty A.R."/>
        </authorList>
    </citation>
    <scope>NUCLEOTIDE SEQUENCE</scope>
    <source>
        <strain evidence="5">Acra3RX</strain>
        <tissue evidence="5">Leaf</tissue>
    </source>
</reference>
<keyword evidence="2 3" id="KW-0732">Signal</keyword>
<evidence type="ECO:0000256" key="3">
    <source>
        <dbReference type="SAM" id="SignalP"/>
    </source>
</evidence>
<comment type="caution">
    <text evidence="5">The sequence shown here is derived from an EMBL/GenBank/DDBJ whole genome shotgun (WGS) entry which is preliminary data.</text>
</comment>
<gene>
    <name evidence="5" type="ORF">QN277_021824</name>
</gene>
<proteinExistence type="predicted"/>
<sequence length="207" mass="23324">MTTVLILVMLLSLLNHGSAFFRVCPDCGGLQVPYPLSTNEDCGDSRYRIHCNSGNLEFLSATGVYYKILRIDPCARKLVIQPPVILKDTCYTSDLPEWGLMLDEKLPFNISTQNVVMLFNCSDNILQSPLNCSMNSICRKFEEVVEEGRGCMNTLCCHYLKDSAMTSHRIRVRLGGCTAYTCLVDSQPRDSVASWKYGIELQWSPPY</sequence>
<dbReference type="AlphaFoldDB" id="A0AAE1JMA0"/>
<feature type="chain" id="PRO_5042256371" description="Wall-associated receptor kinase galacturonan-binding domain-containing protein" evidence="3">
    <location>
        <begin position="20"/>
        <end position="207"/>
    </location>
</feature>
<name>A0AAE1JMA0_9FABA</name>